<dbReference type="OrthoDB" id="8642138at2"/>
<protein>
    <submittedName>
        <fullName evidence="1">Uncharacterized protein</fullName>
    </submittedName>
</protein>
<reference evidence="2" key="1">
    <citation type="submission" date="2017-05" db="EMBL/GenBank/DDBJ databases">
        <title>Complete and WGS of Bordetella genogroups.</title>
        <authorList>
            <person name="Spilker T."/>
            <person name="Lipuma J."/>
        </authorList>
    </citation>
    <scope>NUCLEOTIDE SEQUENCE [LARGE SCALE GENOMIC DNA]</scope>
    <source>
        <strain evidence="2">AU16122</strain>
    </source>
</reference>
<proteinExistence type="predicted"/>
<gene>
    <name evidence="1" type="ORF">CAL29_28050</name>
</gene>
<dbReference type="RefSeq" id="WP_094856135.1">
    <property type="nucleotide sequence ID" value="NZ_NEVM01000005.1"/>
</dbReference>
<keyword evidence="2" id="KW-1185">Reference proteome</keyword>
<dbReference type="Proteomes" id="UP000216020">
    <property type="component" value="Unassembled WGS sequence"/>
</dbReference>
<name>A0A261S307_9BORD</name>
<sequence>MSITALPTPPSRSDPANFPDRADAFMAALPQFATEANVLQQQVNEAASAVDADATAAASSATYADQRATAAAASAGSAAQSATAASSWESLALQSRNLAKDWASKESGTVGGTAFLSAYQYALLAAAGAGLPLYALNAIPTTNQGPIFVPTQGPMEWDGSRYVVLLREHGQCQFRFVSAQWCCLYPYNGNGLIINGRQYRIPAAGVALAIGALGGAGSYFVFAKDDGAGEIALEAVPTGSISHATHTDGVEIKAGDPSRTLVGMAYRNASAQFQFDSNIRGVASWHNRYYPAAAGSAFGAATINTSPTQVISPTYVWVWGGESVFLELNGTVSNNQQGYGCSIYLYEDSTAKFSGVYHSGVNGQAVGVSLCVSDQPSEGMHAVATYVAVNSGTTGTFTITQAIIARP</sequence>
<dbReference type="AlphaFoldDB" id="A0A261S307"/>
<comment type="caution">
    <text evidence="1">The sequence shown here is derived from an EMBL/GenBank/DDBJ whole genome shotgun (WGS) entry which is preliminary data.</text>
</comment>
<organism evidence="1 2">
    <name type="scientific">Bordetella genomosp. 10</name>
    <dbReference type="NCBI Taxonomy" id="1416804"/>
    <lineage>
        <taxon>Bacteria</taxon>
        <taxon>Pseudomonadati</taxon>
        <taxon>Pseudomonadota</taxon>
        <taxon>Betaproteobacteria</taxon>
        <taxon>Burkholderiales</taxon>
        <taxon>Alcaligenaceae</taxon>
        <taxon>Bordetella</taxon>
    </lineage>
</organism>
<evidence type="ECO:0000313" key="1">
    <source>
        <dbReference type="EMBL" id="OZI31729.1"/>
    </source>
</evidence>
<dbReference type="EMBL" id="NEVM01000005">
    <property type="protein sequence ID" value="OZI31729.1"/>
    <property type="molecule type" value="Genomic_DNA"/>
</dbReference>
<evidence type="ECO:0000313" key="2">
    <source>
        <dbReference type="Proteomes" id="UP000216020"/>
    </source>
</evidence>
<accession>A0A261S307</accession>